<reference evidence="1 2" key="1">
    <citation type="journal article" date="2021" name="Elife">
        <title>Chloroplast acquisition without the gene transfer in kleptoplastic sea slugs, Plakobranchus ocellatus.</title>
        <authorList>
            <person name="Maeda T."/>
            <person name="Takahashi S."/>
            <person name="Yoshida T."/>
            <person name="Shimamura S."/>
            <person name="Takaki Y."/>
            <person name="Nagai Y."/>
            <person name="Toyoda A."/>
            <person name="Suzuki Y."/>
            <person name="Arimoto A."/>
            <person name="Ishii H."/>
            <person name="Satoh N."/>
            <person name="Nishiyama T."/>
            <person name="Hasebe M."/>
            <person name="Maruyama T."/>
            <person name="Minagawa J."/>
            <person name="Obokata J."/>
            <person name="Shigenobu S."/>
        </authorList>
    </citation>
    <scope>NUCLEOTIDE SEQUENCE [LARGE SCALE GENOMIC DNA]</scope>
</reference>
<name>A0AAV4BQ04_9GAST</name>
<protein>
    <submittedName>
        <fullName evidence="1">Uncharacterized protein</fullName>
    </submittedName>
</protein>
<sequence length="156" mass="17913">MVFFYEIPSSLRKHLTSVDCWPVLFSISAGKVHDSQAHEDRVRTILIFKRSAVSSRSKMYSVPQFSERSCRLVQSWSLDPSPDTIAPRNSKLWEVLSFREFIHNNVHAVGRQFSLLFRSACHKFSTGFILIAYSSLAWTSISSEKRRIFPNLIGSL</sequence>
<evidence type="ECO:0000313" key="1">
    <source>
        <dbReference type="EMBL" id="GFO21545.1"/>
    </source>
</evidence>
<proteinExistence type="predicted"/>
<dbReference type="AlphaFoldDB" id="A0AAV4BQ04"/>
<organism evidence="1 2">
    <name type="scientific">Plakobranchus ocellatus</name>
    <dbReference type="NCBI Taxonomy" id="259542"/>
    <lineage>
        <taxon>Eukaryota</taxon>
        <taxon>Metazoa</taxon>
        <taxon>Spiralia</taxon>
        <taxon>Lophotrochozoa</taxon>
        <taxon>Mollusca</taxon>
        <taxon>Gastropoda</taxon>
        <taxon>Heterobranchia</taxon>
        <taxon>Euthyneura</taxon>
        <taxon>Panpulmonata</taxon>
        <taxon>Sacoglossa</taxon>
        <taxon>Placobranchoidea</taxon>
        <taxon>Plakobranchidae</taxon>
        <taxon>Plakobranchus</taxon>
    </lineage>
</organism>
<accession>A0AAV4BQ04</accession>
<dbReference type="EMBL" id="BLXT01005260">
    <property type="protein sequence ID" value="GFO21545.1"/>
    <property type="molecule type" value="Genomic_DNA"/>
</dbReference>
<dbReference type="Proteomes" id="UP000735302">
    <property type="component" value="Unassembled WGS sequence"/>
</dbReference>
<keyword evidence="2" id="KW-1185">Reference proteome</keyword>
<evidence type="ECO:0000313" key="2">
    <source>
        <dbReference type="Proteomes" id="UP000735302"/>
    </source>
</evidence>
<comment type="caution">
    <text evidence="1">The sequence shown here is derived from an EMBL/GenBank/DDBJ whole genome shotgun (WGS) entry which is preliminary data.</text>
</comment>
<gene>
    <name evidence="1" type="ORF">PoB_004805000</name>
</gene>